<proteinExistence type="predicted"/>
<keyword evidence="1" id="KW-0732">Signal</keyword>
<name>A0A1U7HGB5_9CHRO</name>
<evidence type="ECO:0000313" key="2">
    <source>
        <dbReference type="EMBL" id="OKH22642.1"/>
    </source>
</evidence>
<protein>
    <recommendedName>
        <fullName evidence="4">DUF4394 domain-containing protein</fullName>
    </recommendedName>
</protein>
<gene>
    <name evidence="2" type="ORF">NIES1031_19495</name>
</gene>
<feature type="signal peptide" evidence="1">
    <location>
        <begin position="1"/>
        <end position="27"/>
    </location>
</feature>
<dbReference type="AlphaFoldDB" id="A0A1U7HGB5"/>
<keyword evidence="3" id="KW-1185">Reference proteome</keyword>
<dbReference type="SUPFAM" id="SSF82171">
    <property type="entry name" value="DPP6 N-terminal domain-like"/>
    <property type="match status" value="1"/>
</dbReference>
<dbReference type="EMBL" id="MRCC01000019">
    <property type="protein sequence ID" value="OKH22642.1"/>
    <property type="molecule type" value="Genomic_DNA"/>
</dbReference>
<dbReference type="PROSITE" id="PS51318">
    <property type="entry name" value="TAT"/>
    <property type="match status" value="1"/>
</dbReference>
<evidence type="ECO:0008006" key="4">
    <source>
        <dbReference type="Google" id="ProtNLM"/>
    </source>
</evidence>
<evidence type="ECO:0000256" key="1">
    <source>
        <dbReference type="SAM" id="SignalP"/>
    </source>
</evidence>
<dbReference type="Proteomes" id="UP000185984">
    <property type="component" value="Unassembled WGS sequence"/>
</dbReference>
<dbReference type="OrthoDB" id="482897at2"/>
<reference evidence="2 3" key="1">
    <citation type="submission" date="2016-11" db="EMBL/GenBank/DDBJ databases">
        <title>Draft Genome Sequences of Nine Cyanobacterial Strains from Diverse Habitats.</title>
        <authorList>
            <person name="Zhu T."/>
            <person name="Hou S."/>
            <person name="Lu X."/>
            <person name="Hess W.R."/>
        </authorList>
    </citation>
    <scope>NUCLEOTIDE SEQUENCE [LARGE SCALE GENOMIC DNA]</scope>
    <source>
        <strain evidence="2 3">5.2 s.c.1</strain>
    </source>
</reference>
<sequence>MNLRIRRRRFGQIAIASAAATALGSFAKRTLAQTGPILYGVTVDSTGTNLIIQALNLATGNLLPTNIQRKLETNERISGFTSLPNGRFAIATGPATSLPGRGVGRRSRLISSSAQNLPEPQGLDANAAFESILNTTDNRLLSIVSLNQGTPPFRFANVDRQSGRVTYLSDIDLRPNRRYSNLSQSPKGNIYGTLLGPDGGPTLVQFDFANRSIVTGKAKIIPIAQLTYNKRPLFNDVASLALSPSNQLFALADPTYEGTNSLFSVNIQTGEMTFLRKFAVQKITFTR</sequence>
<dbReference type="RefSeq" id="WP_073551136.1">
    <property type="nucleotide sequence ID" value="NZ_CAWMVK010000011.1"/>
</dbReference>
<organism evidence="2 3">
    <name type="scientific">Chroogloeocystis siderophila 5.2 s.c.1</name>
    <dbReference type="NCBI Taxonomy" id="247279"/>
    <lineage>
        <taxon>Bacteria</taxon>
        <taxon>Bacillati</taxon>
        <taxon>Cyanobacteriota</taxon>
        <taxon>Cyanophyceae</taxon>
        <taxon>Oscillatoriophycideae</taxon>
        <taxon>Chroococcales</taxon>
        <taxon>Chroococcaceae</taxon>
        <taxon>Chroogloeocystis</taxon>
    </lineage>
</organism>
<dbReference type="InterPro" id="IPR006311">
    <property type="entry name" value="TAT_signal"/>
</dbReference>
<evidence type="ECO:0000313" key="3">
    <source>
        <dbReference type="Proteomes" id="UP000185984"/>
    </source>
</evidence>
<accession>A0A1U7HGB5</accession>
<dbReference type="STRING" id="247279.NIES1031_19495"/>
<comment type="caution">
    <text evidence="2">The sequence shown here is derived from an EMBL/GenBank/DDBJ whole genome shotgun (WGS) entry which is preliminary data.</text>
</comment>
<feature type="chain" id="PRO_5012956556" description="DUF4394 domain-containing protein" evidence="1">
    <location>
        <begin position="28"/>
        <end position="287"/>
    </location>
</feature>